<feature type="compositionally biased region" description="Basic and acidic residues" evidence="1">
    <location>
        <begin position="355"/>
        <end position="376"/>
    </location>
</feature>
<keyword evidence="4" id="KW-1185">Reference proteome</keyword>
<evidence type="ECO:0000256" key="1">
    <source>
        <dbReference type="SAM" id="MobiDB-lite"/>
    </source>
</evidence>
<organism evidence="3 4">
    <name type="scientific">Theobroma cacao</name>
    <name type="common">Cacao</name>
    <name type="synonym">Cocoa</name>
    <dbReference type="NCBI Taxonomy" id="3641"/>
    <lineage>
        <taxon>Eukaryota</taxon>
        <taxon>Viridiplantae</taxon>
        <taxon>Streptophyta</taxon>
        <taxon>Embryophyta</taxon>
        <taxon>Tracheophyta</taxon>
        <taxon>Spermatophyta</taxon>
        <taxon>Magnoliopsida</taxon>
        <taxon>eudicotyledons</taxon>
        <taxon>Gunneridae</taxon>
        <taxon>Pentapetalae</taxon>
        <taxon>rosids</taxon>
        <taxon>malvids</taxon>
        <taxon>Malvales</taxon>
        <taxon>Malvaceae</taxon>
        <taxon>Byttnerioideae</taxon>
        <taxon>Theobroma</taxon>
    </lineage>
</organism>
<protein>
    <recommendedName>
        <fullName evidence="2">Putative plant transposon protein domain-containing protein</fullName>
    </recommendedName>
</protein>
<dbReference type="HOGENOM" id="CLU_614531_0_0_1"/>
<name>A0A061F3Z0_THECC</name>
<feature type="compositionally biased region" description="Polar residues" evidence="1">
    <location>
        <begin position="424"/>
        <end position="446"/>
    </location>
</feature>
<accession>A0A061F3Z0</accession>
<evidence type="ECO:0000259" key="2">
    <source>
        <dbReference type="Pfam" id="PF20167"/>
    </source>
</evidence>
<dbReference type="Pfam" id="PF20167">
    <property type="entry name" value="Transposase_32"/>
    <property type="match status" value="1"/>
</dbReference>
<reference evidence="3 4" key="1">
    <citation type="journal article" date="2013" name="Genome Biol.">
        <title>The genome sequence of the most widely cultivated cacao type and its use to identify candidate genes regulating pod color.</title>
        <authorList>
            <person name="Motamayor J.C."/>
            <person name="Mockaitis K."/>
            <person name="Schmutz J."/>
            <person name="Haiminen N."/>
            <person name="Iii D.L."/>
            <person name="Cornejo O."/>
            <person name="Findley S.D."/>
            <person name="Zheng P."/>
            <person name="Utro F."/>
            <person name="Royaert S."/>
            <person name="Saski C."/>
            <person name="Jenkins J."/>
            <person name="Podicheti R."/>
            <person name="Zhao M."/>
            <person name="Scheffler B.E."/>
            <person name="Stack J.C."/>
            <person name="Feltus F.A."/>
            <person name="Mustiga G.M."/>
            <person name="Amores F."/>
            <person name="Phillips W."/>
            <person name="Marelli J.P."/>
            <person name="May G.D."/>
            <person name="Shapiro H."/>
            <person name="Ma J."/>
            <person name="Bustamante C.D."/>
            <person name="Schnell R.J."/>
            <person name="Main D."/>
            <person name="Gilbert D."/>
            <person name="Parida L."/>
            <person name="Kuhn D.N."/>
        </authorList>
    </citation>
    <scope>NUCLEOTIDE SEQUENCE [LARGE SCALE GENOMIC DNA]</scope>
    <source>
        <strain evidence="4">cv. Matina 1-6</strain>
    </source>
</reference>
<dbReference type="InParanoid" id="A0A061F3Z0"/>
<feature type="domain" description="Putative plant transposon protein" evidence="2">
    <location>
        <begin position="3"/>
        <end position="181"/>
    </location>
</feature>
<feature type="region of interest" description="Disordered" evidence="1">
    <location>
        <begin position="355"/>
        <end position="446"/>
    </location>
</feature>
<feature type="region of interest" description="Disordered" evidence="1">
    <location>
        <begin position="284"/>
        <end position="341"/>
    </location>
</feature>
<dbReference type="InterPro" id="IPR046796">
    <property type="entry name" value="Transposase_32_dom"/>
</dbReference>
<dbReference type="Proteomes" id="UP000026915">
    <property type="component" value="Chromosome 5"/>
</dbReference>
<proteinExistence type="predicted"/>
<gene>
    <name evidence="3" type="ORF">TCM_024623</name>
</gene>
<evidence type="ECO:0000313" key="4">
    <source>
        <dbReference type="Proteomes" id="UP000026915"/>
    </source>
</evidence>
<evidence type="ECO:0000313" key="3">
    <source>
        <dbReference type="EMBL" id="EOY09214.1"/>
    </source>
</evidence>
<feature type="compositionally biased region" description="Polar residues" evidence="1">
    <location>
        <begin position="398"/>
        <end position="410"/>
    </location>
</feature>
<dbReference type="EMBL" id="CM001883">
    <property type="protein sequence ID" value="EOY09214.1"/>
    <property type="molecule type" value="Genomic_DNA"/>
</dbReference>
<sequence>MKLKDFNTFKNRTYSASLVEEFYANVAIDKDELKDSNDYIDDGLNVYLNGKEFIVTVVDLGNLLKIESEDGDSEMPENYNPTSLWEIITERKEKYSSKSNAGLIKSLQVRILHYFIASNIHGRGGSFSYISFQDLWLMEHAFNGAPLNLGKFMIERMRGVYRLEKINLSYGNMITSLVQKKEIWSSRYELDKVKSRDQAIYLGSLPKMGYKLDGEKFVKTPKVTLGGESSLPAQLEAAPSQLSNEMVFNLLMRMDGKLTNQAVRMQKIEEKLVELKNVLKEKGKMPHKLTATDISATSSPAPVGQDAEGSAFQVEGHEPEVDQPRKSPSPKPQKEAKSEQEEVSIMVFHQMVREEQAENEAAKRKAEKSVSPKESPELVLVIKEQYGKGKEKAAAALQSKSKPSEQSNGKNPRELLKKGIIHCHSSSNCQKPSTGIAPSSPLSSLR</sequence>
<dbReference type="Gramene" id="EOY09214">
    <property type="protein sequence ID" value="EOY09214"/>
    <property type="gene ID" value="TCM_024623"/>
</dbReference>
<feature type="compositionally biased region" description="Basic and acidic residues" evidence="1">
    <location>
        <begin position="315"/>
        <end position="325"/>
    </location>
</feature>
<dbReference type="AlphaFoldDB" id="A0A061F3Z0"/>